<sequence>MGHRCVANRFLLFHLVILKGRAKNGCISGTMPYSVGFSRMLDGPPMTPPEEEPLPPLPAFAELELPCTVAIAGASSAVAVADAFQCGKNDSIIIKQ</sequence>
<accession>A0A2M4DLC1</accession>
<evidence type="ECO:0000256" key="1">
    <source>
        <dbReference type="SAM" id="SignalP"/>
    </source>
</evidence>
<proteinExistence type="predicted"/>
<evidence type="ECO:0000313" key="2">
    <source>
        <dbReference type="EMBL" id="MBW78354.1"/>
    </source>
</evidence>
<dbReference type="EMBL" id="GGFL01014176">
    <property type="protein sequence ID" value="MBW78354.1"/>
    <property type="molecule type" value="Transcribed_RNA"/>
</dbReference>
<reference evidence="2" key="1">
    <citation type="submission" date="2018-01" db="EMBL/GenBank/DDBJ databases">
        <title>An insight into the sialome of Amazonian anophelines.</title>
        <authorList>
            <person name="Ribeiro J.M."/>
            <person name="Scarpassa V."/>
            <person name="Calvo E."/>
        </authorList>
    </citation>
    <scope>NUCLEOTIDE SEQUENCE</scope>
</reference>
<feature type="signal peptide" evidence="1">
    <location>
        <begin position="1"/>
        <end position="22"/>
    </location>
</feature>
<organism evidence="2">
    <name type="scientific">Anopheles darlingi</name>
    <name type="common">Mosquito</name>
    <dbReference type="NCBI Taxonomy" id="43151"/>
    <lineage>
        <taxon>Eukaryota</taxon>
        <taxon>Metazoa</taxon>
        <taxon>Ecdysozoa</taxon>
        <taxon>Arthropoda</taxon>
        <taxon>Hexapoda</taxon>
        <taxon>Insecta</taxon>
        <taxon>Pterygota</taxon>
        <taxon>Neoptera</taxon>
        <taxon>Endopterygota</taxon>
        <taxon>Diptera</taxon>
        <taxon>Nematocera</taxon>
        <taxon>Culicoidea</taxon>
        <taxon>Culicidae</taxon>
        <taxon>Anophelinae</taxon>
        <taxon>Anopheles</taxon>
    </lineage>
</organism>
<keyword evidence="1" id="KW-0732">Signal</keyword>
<dbReference type="AlphaFoldDB" id="A0A2M4DLC1"/>
<feature type="chain" id="PRO_5014915214" evidence="1">
    <location>
        <begin position="23"/>
        <end position="96"/>
    </location>
</feature>
<protein>
    <submittedName>
        <fullName evidence="2">Putative secreted protein</fullName>
    </submittedName>
</protein>
<name>A0A2M4DLC1_ANODA</name>